<accession>A0A1K2H8D0</accession>
<dbReference type="InterPro" id="IPR001387">
    <property type="entry name" value="Cro/C1-type_HTH"/>
</dbReference>
<dbReference type="OrthoDB" id="2243870at2"/>
<protein>
    <submittedName>
        <fullName evidence="3">Helix-turn-helix</fullName>
    </submittedName>
</protein>
<dbReference type="InterPro" id="IPR010982">
    <property type="entry name" value="Lambda_DNA-bd_dom_sf"/>
</dbReference>
<evidence type="ECO:0000313" key="4">
    <source>
        <dbReference type="Proteomes" id="UP000185655"/>
    </source>
</evidence>
<gene>
    <name evidence="2" type="ORF">RR45_GL000728</name>
    <name evidence="3" type="ORF">SAMN02746068_00721</name>
</gene>
<evidence type="ECO:0000259" key="1">
    <source>
        <dbReference type="PROSITE" id="PS50943"/>
    </source>
</evidence>
<evidence type="ECO:0000313" key="3">
    <source>
        <dbReference type="EMBL" id="SFZ73007.1"/>
    </source>
</evidence>
<dbReference type="AlphaFoldDB" id="A0A1K2H8D0"/>
<dbReference type="CDD" id="cd00093">
    <property type="entry name" value="HTH_XRE"/>
    <property type="match status" value="1"/>
</dbReference>
<dbReference type="Gene3D" id="1.10.260.40">
    <property type="entry name" value="lambda repressor-like DNA-binding domains"/>
    <property type="match status" value="1"/>
</dbReference>
<dbReference type="SMART" id="SM00530">
    <property type="entry name" value="HTH_XRE"/>
    <property type="match status" value="1"/>
</dbReference>
<keyword evidence="5" id="KW-1185">Reference proteome</keyword>
<name>A0A1K2H8D0_9LACT</name>
<dbReference type="Proteomes" id="UP000185655">
    <property type="component" value="Unassembled WGS sequence"/>
</dbReference>
<dbReference type="EMBL" id="JXJT01000019">
    <property type="protein sequence ID" value="PCS02020.1"/>
    <property type="molecule type" value="Genomic_DNA"/>
</dbReference>
<dbReference type="EMBL" id="FPKS01000003">
    <property type="protein sequence ID" value="SFZ73007.1"/>
    <property type="molecule type" value="Genomic_DNA"/>
</dbReference>
<proteinExistence type="predicted"/>
<dbReference type="PROSITE" id="PS50943">
    <property type="entry name" value="HTH_CROC1"/>
    <property type="match status" value="1"/>
</dbReference>
<evidence type="ECO:0000313" key="5">
    <source>
        <dbReference type="Proteomes" id="UP000218979"/>
    </source>
</evidence>
<dbReference type="GO" id="GO:0003677">
    <property type="term" value="F:DNA binding"/>
    <property type="evidence" value="ECO:0007669"/>
    <property type="project" value="InterPro"/>
</dbReference>
<dbReference type="Proteomes" id="UP000218979">
    <property type="component" value="Unassembled WGS sequence"/>
</dbReference>
<reference evidence="2 5" key="1">
    <citation type="submission" date="2014-12" db="EMBL/GenBank/DDBJ databases">
        <title>Draft genome sequences of 10 type strains of Lactococcus.</title>
        <authorList>
            <person name="Sun Z."/>
            <person name="Zhong Z."/>
            <person name="Liu W."/>
            <person name="Zhang W."/>
            <person name="Zhang H."/>
        </authorList>
    </citation>
    <scope>NUCLEOTIDE SEQUENCE [LARGE SCALE GENOMIC DNA]</scope>
    <source>
        <strain evidence="2 5">DSM 22330</strain>
    </source>
</reference>
<organism evidence="3 4">
    <name type="scientific">Pseudolactococcus chungangensis CAU 28 = DSM 22330</name>
    <dbReference type="NCBI Taxonomy" id="1122154"/>
    <lineage>
        <taxon>Bacteria</taxon>
        <taxon>Bacillati</taxon>
        <taxon>Bacillota</taxon>
        <taxon>Bacilli</taxon>
        <taxon>Lactobacillales</taxon>
        <taxon>Streptococcaceae</taxon>
        <taxon>Pseudolactococcus</taxon>
    </lineage>
</organism>
<feature type="domain" description="HTH cro/C1-type" evidence="1">
    <location>
        <begin position="5"/>
        <end position="60"/>
    </location>
</feature>
<dbReference type="SUPFAM" id="SSF47413">
    <property type="entry name" value="lambda repressor-like DNA-binding domains"/>
    <property type="match status" value="1"/>
</dbReference>
<reference evidence="3 4" key="2">
    <citation type="submission" date="2016-11" db="EMBL/GenBank/DDBJ databases">
        <authorList>
            <person name="Jaros S."/>
            <person name="Januszkiewicz K."/>
            <person name="Wedrychowicz H."/>
        </authorList>
    </citation>
    <scope>NUCLEOTIDE SEQUENCE [LARGE SCALE GENOMIC DNA]</scope>
    <source>
        <strain evidence="3 4">DSM 22330</strain>
    </source>
</reference>
<sequence>MQKIIIEKMKDKKLTHSQLARMIGVSQQYISKFLQGKVKSPGFNFMVKIADALDIDLNDFR</sequence>
<dbReference type="STRING" id="1122154.SAMN02746068_00721"/>
<evidence type="ECO:0000313" key="2">
    <source>
        <dbReference type="EMBL" id="PCS02020.1"/>
    </source>
</evidence>
<dbReference type="RefSeq" id="WP_031365318.1">
    <property type="nucleotide sequence ID" value="NZ_FPKS01000003.1"/>
</dbReference>
<dbReference type="Pfam" id="PF01381">
    <property type="entry name" value="HTH_3"/>
    <property type="match status" value="1"/>
</dbReference>